<keyword evidence="2" id="KW-1185">Reference proteome</keyword>
<proteinExistence type="predicted"/>
<dbReference type="AlphaFoldDB" id="A0A0F9YNP4"/>
<evidence type="ECO:0000313" key="2">
    <source>
        <dbReference type="Proteomes" id="UP000034350"/>
    </source>
</evidence>
<name>A0A0F9YNP4_9MICR</name>
<dbReference type="VEuPathDB" id="MicrosporidiaDB:AAJ76_850009101"/>
<sequence>MRRQQTRFERLMIIRQMNTENVINILRSKNLLLSYLECEACMLPMVERSRKVLDGVCWVCTNANCYKFRTTKSIRTNSFFDKFRISLSDIFSVVIDEVHKKPSEIFCFYCLGRCVWTWSNKNVIGCAKKKCRRKALLFRKPPFYDAK</sequence>
<protein>
    <submittedName>
        <fullName evidence="1">Uncharacterized protein</fullName>
    </submittedName>
</protein>
<evidence type="ECO:0000313" key="1">
    <source>
        <dbReference type="EMBL" id="KKO74307.1"/>
    </source>
</evidence>
<dbReference type="VEuPathDB" id="MicrosporidiaDB:NCER_102413"/>
<dbReference type="EMBL" id="JPQZ01000085">
    <property type="protein sequence ID" value="KKO74307.1"/>
    <property type="molecule type" value="Genomic_DNA"/>
</dbReference>
<dbReference type="OrthoDB" id="2186131at2759"/>
<organism evidence="1 2">
    <name type="scientific">Vairimorpha ceranae</name>
    <dbReference type="NCBI Taxonomy" id="40302"/>
    <lineage>
        <taxon>Eukaryota</taxon>
        <taxon>Fungi</taxon>
        <taxon>Fungi incertae sedis</taxon>
        <taxon>Microsporidia</taxon>
        <taxon>Nosematidae</taxon>
        <taxon>Vairimorpha</taxon>
    </lineage>
</organism>
<dbReference type="Proteomes" id="UP000034350">
    <property type="component" value="Unassembled WGS sequence"/>
</dbReference>
<dbReference type="RefSeq" id="XP_024330049.1">
    <property type="nucleotide sequence ID" value="XM_024476550.1"/>
</dbReference>
<comment type="caution">
    <text evidence="1">The sequence shown here is derived from an EMBL/GenBank/DDBJ whole genome shotgun (WGS) entry which is preliminary data.</text>
</comment>
<dbReference type="GeneID" id="36321504"/>
<gene>
    <name evidence="1" type="ORF">AAJ76_850009101</name>
</gene>
<accession>A0A0F9YNP4</accession>
<reference evidence="1 2" key="1">
    <citation type="journal article" date="2015" name="Environ. Microbiol.">
        <title>Genome analyses suggest the presence of polyploidy and recent human-driven expansions in eight global populations of the honeybee pathogen Nosema ceranae.</title>
        <authorList>
            <person name="Pelin A."/>
            <person name="Selman M."/>
            <person name="Aris-Brosou S."/>
            <person name="Farinelli L."/>
            <person name="Corradi N."/>
        </authorList>
    </citation>
    <scope>NUCLEOTIDE SEQUENCE [LARGE SCALE GENOMIC DNA]</scope>
    <source>
        <strain evidence="1 2">PA08 1199</strain>
    </source>
</reference>